<reference evidence="2" key="1">
    <citation type="journal article" date="2022" name="Microbiol. Resour. Announc.">
        <title>Draft Genome Sequence of a Methanogenic Archaeon from West Spitsbergen Permafrost.</title>
        <authorList>
            <person name="Trubitsyn V."/>
            <person name="Rivkina E."/>
            <person name="Shcherbakova V."/>
        </authorList>
    </citation>
    <scope>NUCLEOTIDE SEQUENCE [LARGE SCALE GENOMIC DNA]</scope>
    <source>
        <strain evidence="2">VT</strain>
    </source>
</reference>
<evidence type="ECO:0000313" key="2">
    <source>
        <dbReference type="Proteomes" id="UP000825933"/>
    </source>
</evidence>
<keyword evidence="2" id="KW-1185">Reference proteome</keyword>
<protein>
    <submittedName>
        <fullName evidence="1">Uncharacterized protein</fullName>
    </submittedName>
</protein>
<proteinExistence type="predicted"/>
<evidence type="ECO:0000313" key="1">
    <source>
        <dbReference type="EMBL" id="MBZ2164498.1"/>
    </source>
</evidence>
<organism evidence="1 2">
    <name type="scientific">Methanobacterium spitsbergense</name>
    <dbReference type="NCBI Taxonomy" id="2874285"/>
    <lineage>
        <taxon>Archaea</taxon>
        <taxon>Methanobacteriati</taxon>
        <taxon>Methanobacteriota</taxon>
        <taxon>Methanomada group</taxon>
        <taxon>Methanobacteria</taxon>
        <taxon>Methanobacteriales</taxon>
        <taxon>Methanobacteriaceae</taxon>
        <taxon>Methanobacterium</taxon>
    </lineage>
</organism>
<dbReference type="EMBL" id="JAIOUQ010000001">
    <property type="protein sequence ID" value="MBZ2164498.1"/>
    <property type="molecule type" value="Genomic_DNA"/>
</dbReference>
<name>A0A8T5UKU1_9EURY</name>
<gene>
    <name evidence="1" type="ORF">K8N75_00305</name>
</gene>
<comment type="caution">
    <text evidence="1">The sequence shown here is derived from an EMBL/GenBank/DDBJ whole genome shotgun (WGS) entry which is preliminary data.</text>
</comment>
<dbReference type="AlphaFoldDB" id="A0A8T5UKU1"/>
<dbReference type="RefSeq" id="WP_223790178.1">
    <property type="nucleotide sequence ID" value="NZ_JAIOUQ010000001.1"/>
</dbReference>
<accession>A0A8T5UKU1</accession>
<sequence>MSNIMIYQLKLECNNCSKHYNLKLPVDEEPELYQEYKDWKCNECKSGELTIIYKKRIE</sequence>
<dbReference type="Proteomes" id="UP000825933">
    <property type="component" value="Unassembled WGS sequence"/>
</dbReference>